<dbReference type="AlphaFoldDB" id="A0A7J7L9J3"/>
<evidence type="ECO:0000313" key="2">
    <source>
        <dbReference type="Proteomes" id="UP000541444"/>
    </source>
</evidence>
<keyword evidence="2" id="KW-1185">Reference proteome</keyword>
<reference evidence="1 2" key="1">
    <citation type="journal article" date="2020" name="IScience">
        <title>Genome Sequencing of the Endangered Kingdonia uniflora (Circaeasteraceae, Ranunculales) Reveals Potential Mechanisms of Evolutionary Specialization.</title>
        <authorList>
            <person name="Sun Y."/>
            <person name="Deng T."/>
            <person name="Zhang A."/>
            <person name="Moore M.J."/>
            <person name="Landis J.B."/>
            <person name="Lin N."/>
            <person name="Zhang H."/>
            <person name="Zhang X."/>
            <person name="Huang J."/>
            <person name="Zhang X."/>
            <person name="Sun H."/>
            <person name="Wang H."/>
        </authorList>
    </citation>
    <scope>NUCLEOTIDE SEQUENCE [LARGE SCALE GENOMIC DNA]</scope>
    <source>
        <strain evidence="1">TB1705</strain>
        <tissue evidence="1">Leaf</tissue>
    </source>
</reference>
<dbReference type="EMBL" id="JACGCM010002525">
    <property type="protein sequence ID" value="KAF6139220.1"/>
    <property type="molecule type" value="Genomic_DNA"/>
</dbReference>
<organism evidence="1 2">
    <name type="scientific">Kingdonia uniflora</name>
    <dbReference type="NCBI Taxonomy" id="39325"/>
    <lineage>
        <taxon>Eukaryota</taxon>
        <taxon>Viridiplantae</taxon>
        <taxon>Streptophyta</taxon>
        <taxon>Embryophyta</taxon>
        <taxon>Tracheophyta</taxon>
        <taxon>Spermatophyta</taxon>
        <taxon>Magnoliopsida</taxon>
        <taxon>Ranunculales</taxon>
        <taxon>Circaeasteraceae</taxon>
        <taxon>Kingdonia</taxon>
    </lineage>
</organism>
<evidence type="ECO:0000313" key="1">
    <source>
        <dbReference type="EMBL" id="KAF6139220.1"/>
    </source>
</evidence>
<accession>A0A7J7L9J3</accession>
<proteinExistence type="predicted"/>
<protein>
    <submittedName>
        <fullName evidence="1">Uncharacterized protein</fullName>
    </submittedName>
</protein>
<sequence length="85" mass="9512">MGNQSFPLRENPFITLSEHLHSLNKQSSMLVVLPKSTLQHRSTKFVFLVVESLQAAEGARVYGELRIISANLNANRFEGGEQVTK</sequence>
<comment type="caution">
    <text evidence="1">The sequence shown here is derived from an EMBL/GenBank/DDBJ whole genome shotgun (WGS) entry which is preliminary data.</text>
</comment>
<name>A0A7J7L9J3_9MAGN</name>
<gene>
    <name evidence="1" type="ORF">GIB67_040367</name>
</gene>
<dbReference type="Proteomes" id="UP000541444">
    <property type="component" value="Unassembled WGS sequence"/>
</dbReference>